<name>A0A0D8ZTA1_9CYAN</name>
<dbReference type="EMBL" id="JYON01000010">
    <property type="protein sequence ID" value="KJH71679.1"/>
    <property type="molecule type" value="Genomic_DNA"/>
</dbReference>
<feature type="region of interest" description="Disordered" evidence="1">
    <location>
        <begin position="1"/>
        <end position="21"/>
    </location>
</feature>
<dbReference type="RefSeq" id="WP_045054787.1">
    <property type="nucleotide sequence ID" value="NZ_CAWMDP010000046.1"/>
</dbReference>
<evidence type="ECO:0000256" key="1">
    <source>
        <dbReference type="SAM" id="MobiDB-lite"/>
    </source>
</evidence>
<protein>
    <submittedName>
        <fullName evidence="2">Uncharacterized protein</fullName>
    </submittedName>
</protein>
<dbReference type="STRING" id="1618023.UH38_11495"/>
<dbReference type="AlphaFoldDB" id="A0A0D8ZTA1"/>
<evidence type="ECO:0000313" key="3">
    <source>
        <dbReference type="Proteomes" id="UP000032452"/>
    </source>
</evidence>
<dbReference type="CDD" id="cd21472">
    <property type="entry name" value="CylC-like"/>
    <property type="match status" value="1"/>
</dbReference>
<dbReference type="OrthoDB" id="420754at2"/>
<sequence length="470" mass="53892">MIATNLESKVQFPPRTEPPQTKHAKIVERTYHNNKDSDYTEKLKELGENFNYASNSNYYWSNPDLSLLYGTPLYDAVSPSQKLALNHLYWVGNYNHTAVSEATTSIYNMVTTGVFRAVGGYDTLCDELEFETEQESHHIRTFQRIGFKTKMAIVGKTILGNSLYGTTSKEDSSWVKRLTPQPIREFFVSSQGSSPYTIYRDSALSAIAKTMLGDKKQYYSQYLKDLDARGEPVPAPADGLGGRIAARHWLRFFTIHWGISPFMACQYYSLRYTANAILKNQEYPYVRYFRELEHKGEYIPTPTAVSNYHLLDEAFHTTISQTIAKDMYKDFPKPTAYEKFVAGQAIYMMQRNLLSGLSGVFPGRCVYDDPMLMVFFLKLLKSPLFGMETKEALNWMEQCFCQEHEGFNVALKYHASLLESMRKLFGRLDYQWQINREMGVMAAGGSISKALENNHKTFKEFSQTVLAQES</sequence>
<reference evidence="2 3" key="1">
    <citation type="submission" date="2015-02" db="EMBL/GenBank/DDBJ databases">
        <title>Draft genome of a novel marine cyanobacterium (Chroococcales) isolated from South Atlantic Ocean.</title>
        <authorList>
            <person name="Rigonato J."/>
            <person name="Alvarenga D.O."/>
            <person name="Branco L.H."/>
            <person name="Varani A.M."/>
            <person name="Brandini F.P."/>
            <person name="Fiore M.F."/>
        </authorList>
    </citation>
    <scope>NUCLEOTIDE SEQUENCE [LARGE SCALE GENOMIC DNA]</scope>
    <source>
        <strain evidence="2 3">CENA595</strain>
    </source>
</reference>
<accession>A0A0D8ZTA1</accession>
<gene>
    <name evidence="2" type="ORF">UH38_11495</name>
</gene>
<organism evidence="2 3">
    <name type="scientific">Aliterella atlantica CENA595</name>
    <dbReference type="NCBI Taxonomy" id="1618023"/>
    <lineage>
        <taxon>Bacteria</taxon>
        <taxon>Bacillati</taxon>
        <taxon>Cyanobacteriota</taxon>
        <taxon>Cyanophyceae</taxon>
        <taxon>Chroococcidiopsidales</taxon>
        <taxon>Aliterellaceae</taxon>
        <taxon>Aliterella</taxon>
    </lineage>
</organism>
<dbReference type="Proteomes" id="UP000032452">
    <property type="component" value="Unassembled WGS sequence"/>
</dbReference>
<comment type="caution">
    <text evidence="2">The sequence shown here is derived from an EMBL/GenBank/DDBJ whole genome shotgun (WGS) entry which is preliminary data.</text>
</comment>
<dbReference type="InterPro" id="IPR049717">
    <property type="entry name" value="CylC-like"/>
</dbReference>
<keyword evidence="3" id="KW-1185">Reference proteome</keyword>
<evidence type="ECO:0000313" key="2">
    <source>
        <dbReference type="EMBL" id="KJH71679.1"/>
    </source>
</evidence>
<dbReference type="PATRIC" id="fig|1618023.3.peg.4126"/>
<proteinExistence type="predicted"/>